<gene>
    <name evidence="2" type="ORF">GCM10009831_14380</name>
</gene>
<proteinExistence type="predicted"/>
<reference evidence="2 3" key="1">
    <citation type="journal article" date="2019" name="Int. J. Syst. Evol. Microbiol.">
        <title>The Global Catalogue of Microorganisms (GCM) 10K type strain sequencing project: providing services to taxonomists for standard genome sequencing and annotation.</title>
        <authorList>
            <consortium name="The Broad Institute Genomics Platform"/>
            <consortium name="The Broad Institute Genome Sequencing Center for Infectious Disease"/>
            <person name="Wu L."/>
            <person name="Ma J."/>
        </authorList>
    </citation>
    <scope>NUCLEOTIDE SEQUENCE [LARGE SCALE GENOMIC DNA]</scope>
    <source>
        <strain evidence="2 3">JCM 16002</strain>
    </source>
</reference>
<dbReference type="Gene3D" id="3.40.50.720">
    <property type="entry name" value="NAD(P)-binding Rossmann-like Domain"/>
    <property type="match status" value="1"/>
</dbReference>
<feature type="region of interest" description="Disordered" evidence="1">
    <location>
        <begin position="1"/>
        <end position="24"/>
    </location>
</feature>
<dbReference type="RefSeq" id="WP_344391525.1">
    <property type="nucleotide sequence ID" value="NZ_BAAAQG010000007.1"/>
</dbReference>
<evidence type="ECO:0000313" key="3">
    <source>
        <dbReference type="Proteomes" id="UP001500383"/>
    </source>
</evidence>
<dbReference type="EMBL" id="BAAAQG010000007">
    <property type="protein sequence ID" value="GAA1705819.1"/>
    <property type="molecule type" value="Genomic_DNA"/>
</dbReference>
<evidence type="ECO:0000313" key="2">
    <source>
        <dbReference type="EMBL" id="GAA1705819.1"/>
    </source>
</evidence>
<name>A0ABN2IIP0_9ACTN</name>
<sequence>MSPATDSVVLPPHAPPDSAPTSRNPVRAVLRAGTVVVVRDHESVQVGLAPDRAVVVVAPTSCGPRGLASLLLDLDAGADLDEVATRAGVDAADLPAVARILARLAELGHVRLAGPDVAAPEPVPTPRPTAVRQVHILGRGQLSEVLRGPLSVNGCRVTTGPDPGLAFDRDRPPWTRRGPTPDLVILTGSIAVDPVVASALTRSGQVHLHVYARDGRVVVGPTVIPGASPCLRCVDLFRAGRDPRWPFVAAQLVGRSPSAGVPALTAAAALVLAEVSASREADRPLQTIGASVEINPAEGLWRRLEWPASDRCTCGAATYRHPLS</sequence>
<accession>A0ABN2IIP0</accession>
<protein>
    <recommendedName>
        <fullName evidence="4">Bacteriocin biosynthesis cyclodehydratase domain-containing protein</fullName>
    </recommendedName>
</protein>
<evidence type="ECO:0000256" key="1">
    <source>
        <dbReference type="SAM" id="MobiDB-lite"/>
    </source>
</evidence>
<dbReference type="Proteomes" id="UP001500383">
    <property type="component" value="Unassembled WGS sequence"/>
</dbReference>
<keyword evidence="3" id="KW-1185">Reference proteome</keyword>
<organism evidence="2 3">
    <name type="scientific">Dietzia cercidiphylli</name>
    <dbReference type="NCBI Taxonomy" id="498199"/>
    <lineage>
        <taxon>Bacteria</taxon>
        <taxon>Bacillati</taxon>
        <taxon>Actinomycetota</taxon>
        <taxon>Actinomycetes</taxon>
        <taxon>Mycobacteriales</taxon>
        <taxon>Dietziaceae</taxon>
        <taxon>Dietzia</taxon>
    </lineage>
</organism>
<comment type="caution">
    <text evidence="2">The sequence shown here is derived from an EMBL/GenBank/DDBJ whole genome shotgun (WGS) entry which is preliminary data.</text>
</comment>
<evidence type="ECO:0008006" key="4">
    <source>
        <dbReference type="Google" id="ProtNLM"/>
    </source>
</evidence>